<gene>
    <name evidence="2" type="ORF">D9548_08055</name>
</gene>
<dbReference type="AlphaFoldDB" id="A0A3L7D491"/>
<sequence length="90" mass="10224">MFGTPGVDPMIGILNFIFFAALVLVGLVILRIILDGIETFFRNHKRAQNALDDTIVWLHRMPKWIKQPIKWIGVVIYLALCVLVIIYSGS</sequence>
<feature type="transmembrane region" description="Helical" evidence="1">
    <location>
        <begin position="69"/>
        <end position="89"/>
    </location>
</feature>
<dbReference type="RefSeq" id="WP_121650045.1">
    <property type="nucleotide sequence ID" value="NZ_RCTI01000020.1"/>
</dbReference>
<keyword evidence="1" id="KW-1133">Transmembrane helix</keyword>
<evidence type="ECO:0000256" key="1">
    <source>
        <dbReference type="SAM" id="Phobius"/>
    </source>
</evidence>
<keyword evidence="1" id="KW-0472">Membrane</keyword>
<evidence type="ECO:0000313" key="2">
    <source>
        <dbReference type="EMBL" id="RLQ14055.1"/>
    </source>
</evidence>
<name>A0A3L7D491_GEOSE</name>
<protein>
    <submittedName>
        <fullName evidence="2">Uncharacterized protein</fullName>
    </submittedName>
</protein>
<organism evidence="2 3">
    <name type="scientific">Geobacillus stearothermophilus</name>
    <name type="common">Bacillus stearothermophilus</name>
    <dbReference type="NCBI Taxonomy" id="1422"/>
    <lineage>
        <taxon>Bacteria</taxon>
        <taxon>Bacillati</taxon>
        <taxon>Bacillota</taxon>
        <taxon>Bacilli</taxon>
        <taxon>Bacillales</taxon>
        <taxon>Anoxybacillaceae</taxon>
        <taxon>Geobacillus</taxon>
    </lineage>
</organism>
<reference evidence="2 3" key="1">
    <citation type="submission" date="2018-10" db="EMBL/GenBank/DDBJ databases">
        <title>Geobacillus stearothermophilus in processing lines of powdered infant formula.</title>
        <authorList>
            <person name="Rhee M.S."/>
            <person name="Choi I.-G."/>
            <person name="Cho T.J."/>
            <person name="Park B."/>
        </authorList>
    </citation>
    <scope>NUCLEOTIDE SEQUENCE [LARGE SCALE GENOMIC DNA]</scope>
    <source>
        <strain evidence="2 3">FHS-PPGT130</strain>
    </source>
</reference>
<evidence type="ECO:0000313" key="3">
    <source>
        <dbReference type="Proteomes" id="UP000266922"/>
    </source>
</evidence>
<proteinExistence type="predicted"/>
<feature type="transmembrane region" description="Helical" evidence="1">
    <location>
        <begin position="12"/>
        <end position="34"/>
    </location>
</feature>
<dbReference type="EMBL" id="RCTJ01000022">
    <property type="protein sequence ID" value="RLQ14055.1"/>
    <property type="molecule type" value="Genomic_DNA"/>
</dbReference>
<comment type="caution">
    <text evidence="2">The sequence shown here is derived from an EMBL/GenBank/DDBJ whole genome shotgun (WGS) entry which is preliminary data.</text>
</comment>
<keyword evidence="1" id="KW-0812">Transmembrane</keyword>
<dbReference type="Proteomes" id="UP000266922">
    <property type="component" value="Unassembled WGS sequence"/>
</dbReference>
<accession>A0A3L7D491</accession>